<reference evidence="8" key="1">
    <citation type="submission" date="2022-01" db="EMBL/GenBank/DDBJ databases">
        <title>Whole genome-based taxonomy of the Shewanellaceae.</title>
        <authorList>
            <person name="Martin-Rodriguez A.J."/>
        </authorList>
    </citation>
    <scope>NUCLEOTIDE SEQUENCE</scope>
    <source>
        <strain evidence="8">DSM 16422</strain>
    </source>
</reference>
<dbReference type="SUPFAM" id="SSF51695">
    <property type="entry name" value="PLC-like phosphodiesterases"/>
    <property type="match status" value="1"/>
</dbReference>
<dbReference type="PANTHER" id="PTHR13593:SF113">
    <property type="entry name" value="SI:DKEY-266F7.9"/>
    <property type="match status" value="1"/>
</dbReference>
<sequence>MIKNNLFCITFLFCLLSSFQSFAFAHLPQYPEQDASEQIGYYSGVKDLPPNKNWMNNLPPKVEIRSISIPGTHGSAARIGGDAVRNQTLTITQQLNAGIRFLDLRLRHINNGFALHHGAYFQNRVFDQALNDIKTFLHENPSEFVFVRVKKEHTELNNSRSFEETFKAYAENYADIIWDIWSPVFNTNPNVEEVRGKIIFLQDFKSKFSIFGANYHGFNIQDNFHLRTNWDLYSKWEGVKTHIELANNNRYGYSGYINQLAGNTGSFPYFVASGHSSPSNNAPRLLTGLTTPGWENSYPDFPRVGCFIGICSIAFEGINTLTKNYLRNNPSIQYAGIVVADFPSAALIEEIINLNKRRGFWDEKEQQEN</sequence>
<dbReference type="AlphaFoldDB" id="A0A9X2CGG1"/>
<accession>A0A9X2CGG1</accession>
<dbReference type="RefSeq" id="WP_248995027.1">
    <property type="nucleotide sequence ID" value="NZ_JAKIKP010000003.1"/>
</dbReference>
<evidence type="ECO:0000256" key="5">
    <source>
        <dbReference type="ARBA" id="ARBA00030782"/>
    </source>
</evidence>
<evidence type="ECO:0000256" key="1">
    <source>
        <dbReference type="ARBA" id="ARBA00001316"/>
    </source>
</evidence>
<evidence type="ECO:0000256" key="6">
    <source>
        <dbReference type="SAM" id="SignalP"/>
    </source>
</evidence>
<protein>
    <recommendedName>
        <fullName evidence="3">1-phosphatidylinositol phosphodiesterase</fullName>
        <ecNumber evidence="2">4.6.1.13</ecNumber>
    </recommendedName>
    <alternativeName>
        <fullName evidence="4">Phosphatidylinositol diacylglycerol-lyase</fullName>
    </alternativeName>
    <alternativeName>
        <fullName evidence="5">Phosphatidylinositol-specific phospholipase C</fullName>
    </alternativeName>
</protein>
<keyword evidence="6" id="KW-0732">Signal</keyword>
<comment type="catalytic activity">
    <reaction evidence="1">
        <text>a 1,2-diacyl-sn-glycero-3-phospho-(1D-myo-inositol) = 1D-myo-inositol 1,2-cyclic phosphate + a 1,2-diacyl-sn-glycerol</text>
        <dbReference type="Rhea" id="RHEA:17093"/>
        <dbReference type="ChEBI" id="CHEBI:17815"/>
        <dbReference type="ChEBI" id="CHEBI:57880"/>
        <dbReference type="ChEBI" id="CHEBI:58484"/>
        <dbReference type="EC" id="4.6.1.13"/>
    </reaction>
</comment>
<gene>
    <name evidence="8" type="ORF">L2672_06545</name>
</gene>
<keyword evidence="9" id="KW-1185">Reference proteome</keyword>
<proteinExistence type="predicted"/>
<dbReference type="EMBL" id="JAKIKP010000003">
    <property type="protein sequence ID" value="MCL1142353.1"/>
    <property type="molecule type" value="Genomic_DNA"/>
</dbReference>
<evidence type="ECO:0000259" key="7">
    <source>
        <dbReference type="SMART" id="SM00148"/>
    </source>
</evidence>
<dbReference type="Pfam" id="PF26146">
    <property type="entry name" value="PI-PLC_X"/>
    <property type="match status" value="1"/>
</dbReference>
<feature type="chain" id="PRO_5040855179" description="1-phosphatidylinositol phosphodiesterase" evidence="6">
    <location>
        <begin position="24"/>
        <end position="369"/>
    </location>
</feature>
<dbReference type="EC" id="4.6.1.13" evidence="2"/>
<evidence type="ECO:0000313" key="9">
    <source>
        <dbReference type="Proteomes" id="UP001139333"/>
    </source>
</evidence>
<dbReference type="InterPro" id="IPR000909">
    <property type="entry name" value="PLipase_C_PInositol-sp_X_dom"/>
</dbReference>
<evidence type="ECO:0000256" key="3">
    <source>
        <dbReference type="ARBA" id="ARBA00019758"/>
    </source>
</evidence>
<dbReference type="PROSITE" id="PS50007">
    <property type="entry name" value="PIPLC_X_DOMAIN"/>
    <property type="match status" value="1"/>
</dbReference>
<evidence type="ECO:0000256" key="2">
    <source>
        <dbReference type="ARBA" id="ARBA00012581"/>
    </source>
</evidence>
<evidence type="ECO:0000256" key="4">
    <source>
        <dbReference type="ARBA" id="ARBA00030474"/>
    </source>
</evidence>
<dbReference type="Proteomes" id="UP001139333">
    <property type="component" value="Unassembled WGS sequence"/>
</dbReference>
<comment type="caution">
    <text evidence="8">The sequence shown here is derived from an EMBL/GenBank/DDBJ whole genome shotgun (WGS) entry which is preliminary data.</text>
</comment>
<dbReference type="SMART" id="SM00148">
    <property type="entry name" value="PLCXc"/>
    <property type="match status" value="1"/>
</dbReference>
<dbReference type="GO" id="GO:0008081">
    <property type="term" value="F:phosphoric diester hydrolase activity"/>
    <property type="evidence" value="ECO:0007669"/>
    <property type="project" value="InterPro"/>
</dbReference>
<feature type="signal peptide" evidence="6">
    <location>
        <begin position="1"/>
        <end position="23"/>
    </location>
</feature>
<dbReference type="CDD" id="cd08586">
    <property type="entry name" value="PI-PLCc_BcPLC_like"/>
    <property type="match status" value="1"/>
</dbReference>
<name>A0A9X2CGG1_9GAMM</name>
<feature type="domain" description="Phosphatidylinositol-specific phospholipase C X" evidence="7">
    <location>
        <begin position="64"/>
        <end position="203"/>
    </location>
</feature>
<dbReference type="GO" id="GO:0004436">
    <property type="term" value="F:phosphatidylinositol diacylglycerol-lyase activity"/>
    <property type="evidence" value="ECO:0007669"/>
    <property type="project" value="UniProtKB-EC"/>
</dbReference>
<dbReference type="Gene3D" id="3.20.20.190">
    <property type="entry name" value="Phosphatidylinositol (PI) phosphodiesterase"/>
    <property type="match status" value="1"/>
</dbReference>
<evidence type="ECO:0000313" key="8">
    <source>
        <dbReference type="EMBL" id="MCL1142353.1"/>
    </source>
</evidence>
<organism evidence="8 9">
    <name type="scientific">Shewanella gaetbuli</name>
    <dbReference type="NCBI Taxonomy" id="220752"/>
    <lineage>
        <taxon>Bacteria</taxon>
        <taxon>Pseudomonadati</taxon>
        <taxon>Pseudomonadota</taxon>
        <taxon>Gammaproteobacteria</taxon>
        <taxon>Alteromonadales</taxon>
        <taxon>Shewanellaceae</taxon>
        <taxon>Shewanella</taxon>
    </lineage>
</organism>
<dbReference type="InterPro" id="IPR017946">
    <property type="entry name" value="PLC-like_Pdiesterase_TIM-brl"/>
</dbReference>
<dbReference type="PANTHER" id="PTHR13593">
    <property type="match status" value="1"/>
</dbReference>
<dbReference type="GO" id="GO:0006629">
    <property type="term" value="P:lipid metabolic process"/>
    <property type="evidence" value="ECO:0007669"/>
    <property type="project" value="InterPro"/>
</dbReference>
<dbReference type="InterPro" id="IPR051057">
    <property type="entry name" value="PI-PLC_domain"/>
</dbReference>